<dbReference type="EMBL" id="CM056741">
    <property type="protein sequence ID" value="KAJ8688478.1"/>
    <property type="molecule type" value="Genomic_DNA"/>
</dbReference>
<accession>A0ACC2PYB0</accession>
<evidence type="ECO:0000313" key="2">
    <source>
        <dbReference type="Proteomes" id="UP001239111"/>
    </source>
</evidence>
<reference evidence="1" key="1">
    <citation type="submission" date="2023-04" db="EMBL/GenBank/DDBJ databases">
        <title>A chromosome-level genome assembly of the parasitoid wasp Eretmocerus hayati.</title>
        <authorList>
            <person name="Zhong Y."/>
            <person name="Liu S."/>
            <person name="Liu Y."/>
        </authorList>
    </citation>
    <scope>NUCLEOTIDE SEQUENCE</scope>
    <source>
        <strain evidence="1">ZJU_SS_LIU_2023</strain>
    </source>
</reference>
<proteinExistence type="predicted"/>
<protein>
    <submittedName>
        <fullName evidence="1">Uncharacterized protein</fullName>
    </submittedName>
</protein>
<dbReference type="Proteomes" id="UP001239111">
    <property type="component" value="Chromosome 1"/>
</dbReference>
<name>A0ACC2PYB0_9HYME</name>
<evidence type="ECO:0000313" key="1">
    <source>
        <dbReference type="EMBL" id="KAJ8688478.1"/>
    </source>
</evidence>
<sequence length="155" mass="16498">MLYIQEVPLVRGPMNVLQLVASGSANPGAATQPVLIMSSWERHSRGSDPDDAPLCYGAANSGELADVLIERAPASTAEQPYWHLSNAQLLSCSWIQLAGFIDRPAVIERSDSTGINQAAPDQASAECKFLPLVSQGSKIAVSRDELATCDFAELA</sequence>
<organism evidence="1 2">
    <name type="scientific">Eretmocerus hayati</name>
    <dbReference type="NCBI Taxonomy" id="131215"/>
    <lineage>
        <taxon>Eukaryota</taxon>
        <taxon>Metazoa</taxon>
        <taxon>Ecdysozoa</taxon>
        <taxon>Arthropoda</taxon>
        <taxon>Hexapoda</taxon>
        <taxon>Insecta</taxon>
        <taxon>Pterygota</taxon>
        <taxon>Neoptera</taxon>
        <taxon>Endopterygota</taxon>
        <taxon>Hymenoptera</taxon>
        <taxon>Apocrita</taxon>
        <taxon>Proctotrupomorpha</taxon>
        <taxon>Chalcidoidea</taxon>
        <taxon>Aphelinidae</taxon>
        <taxon>Aphelininae</taxon>
        <taxon>Eretmocerus</taxon>
    </lineage>
</organism>
<comment type="caution">
    <text evidence="1">The sequence shown here is derived from an EMBL/GenBank/DDBJ whole genome shotgun (WGS) entry which is preliminary data.</text>
</comment>
<keyword evidence="2" id="KW-1185">Reference proteome</keyword>
<gene>
    <name evidence="1" type="ORF">QAD02_024273</name>
</gene>